<dbReference type="PANTHER" id="PTHR43720">
    <property type="entry name" value="2-AMINOMUCONIC SEMIALDEHYDE DEHYDROGENASE"/>
    <property type="match status" value="1"/>
</dbReference>
<dbReference type="PROSITE" id="PS00687">
    <property type="entry name" value="ALDEHYDE_DEHYDR_GLU"/>
    <property type="match status" value="1"/>
</dbReference>
<organism evidence="7 8">
    <name type="scientific">Novosphingobium humi</name>
    <dbReference type="NCBI Taxonomy" id="2282397"/>
    <lineage>
        <taxon>Bacteria</taxon>
        <taxon>Pseudomonadati</taxon>
        <taxon>Pseudomonadota</taxon>
        <taxon>Alphaproteobacteria</taxon>
        <taxon>Sphingomonadales</taxon>
        <taxon>Sphingomonadaceae</taxon>
        <taxon>Novosphingobium</taxon>
    </lineage>
</organism>
<evidence type="ECO:0000259" key="6">
    <source>
        <dbReference type="Pfam" id="PF00171"/>
    </source>
</evidence>
<evidence type="ECO:0000313" key="8">
    <source>
        <dbReference type="Proteomes" id="UP001218231"/>
    </source>
</evidence>
<evidence type="ECO:0000256" key="4">
    <source>
        <dbReference type="PROSITE-ProRule" id="PRU10007"/>
    </source>
</evidence>
<dbReference type="InterPro" id="IPR015590">
    <property type="entry name" value="Aldehyde_DH_dom"/>
</dbReference>
<evidence type="ECO:0000313" key="7">
    <source>
        <dbReference type="EMBL" id="WCT79143.1"/>
    </source>
</evidence>
<dbReference type="Gene3D" id="3.40.605.10">
    <property type="entry name" value="Aldehyde Dehydrogenase, Chain A, domain 1"/>
    <property type="match status" value="1"/>
</dbReference>
<geneLocation type="plasmid" evidence="7 8">
    <name>unnamed1</name>
</geneLocation>
<dbReference type="InterPro" id="IPR016163">
    <property type="entry name" value="Ald_DH_C"/>
</dbReference>
<keyword evidence="3" id="KW-0520">NAD</keyword>
<evidence type="ECO:0000256" key="1">
    <source>
        <dbReference type="ARBA" id="ARBA00009986"/>
    </source>
</evidence>
<name>A0ABY7U0T7_9SPHN</name>
<dbReference type="PANTHER" id="PTHR43720:SF2">
    <property type="entry name" value="2-AMINOMUCONIC SEMIALDEHYDE DEHYDROGENASE"/>
    <property type="match status" value="1"/>
</dbReference>
<dbReference type="Pfam" id="PF00171">
    <property type="entry name" value="Aldedh"/>
    <property type="match status" value="1"/>
</dbReference>
<proteinExistence type="inferred from homology"/>
<keyword evidence="7" id="KW-0614">Plasmid</keyword>
<keyword evidence="2 5" id="KW-0560">Oxidoreductase</keyword>
<evidence type="ECO:0000256" key="3">
    <source>
        <dbReference type="ARBA" id="ARBA00023027"/>
    </source>
</evidence>
<dbReference type="InterPro" id="IPR016161">
    <property type="entry name" value="Ald_DH/histidinol_DH"/>
</dbReference>
<dbReference type="InterPro" id="IPR017628">
    <property type="entry name" value="OHmuconic_semiald_DH"/>
</dbReference>
<dbReference type="Gene3D" id="3.40.309.10">
    <property type="entry name" value="Aldehyde Dehydrogenase, Chain A, domain 2"/>
    <property type="match status" value="1"/>
</dbReference>
<feature type="domain" description="Aldehyde dehydrogenase" evidence="6">
    <location>
        <begin position="19"/>
        <end position="481"/>
    </location>
</feature>
<dbReference type="GO" id="GO:0016491">
    <property type="term" value="F:oxidoreductase activity"/>
    <property type="evidence" value="ECO:0007669"/>
    <property type="project" value="UniProtKB-KW"/>
</dbReference>
<gene>
    <name evidence="7" type="ORF">PQ457_19230</name>
</gene>
<dbReference type="InterPro" id="IPR016162">
    <property type="entry name" value="Ald_DH_N"/>
</dbReference>
<dbReference type="NCBIfam" id="TIGR03216">
    <property type="entry name" value="OH_muco_semi_DH"/>
    <property type="match status" value="1"/>
</dbReference>
<feature type="active site" evidence="4">
    <location>
        <position position="254"/>
    </location>
</feature>
<keyword evidence="8" id="KW-1185">Reference proteome</keyword>
<dbReference type="EC" id="1.2.1.85" evidence="7"/>
<evidence type="ECO:0000256" key="5">
    <source>
        <dbReference type="RuleBase" id="RU003345"/>
    </source>
</evidence>
<dbReference type="RefSeq" id="WP_273619427.1">
    <property type="nucleotide sequence ID" value="NZ_CP117418.1"/>
</dbReference>
<dbReference type="Proteomes" id="UP001218231">
    <property type="component" value="Plasmid unnamed1"/>
</dbReference>
<dbReference type="InterPro" id="IPR016160">
    <property type="entry name" value="Ald_DH_CS_CYS"/>
</dbReference>
<dbReference type="PROSITE" id="PS00070">
    <property type="entry name" value="ALDEHYDE_DEHYDR_CYS"/>
    <property type="match status" value="1"/>
</dbReference>
<comment type="similarity">
    <text evidence="1 5">Belongs to the aldehyde dehydrogenase family.</text>
</comment>
<dbReference type="CDD" id="cd07093">
    <property type="entry name" value="ALDH_F8_HMSADH"/>
    <property type="match status" value="1"/>
</dbReference>
<reference evidence="7 8" key="1">
    <citation type="submission" date="2023-02" db="EMBL/GenBank/DDBJ databases">
        <title>Genome sequence of Novosphingobium humi KACC 19094.</title>
        <authorList>
            <person name="Kim S."/>
            <person name="Heo J."/>
            <person name="Kwon S.-W."/>
        </authorList>
    </citation>
    <scope>NUCLEOTIDE SEQUENCE [LARGE SCALE GENOMIC DNA]</scope>
    <source>
        <strain evidence="7 8">KACC 19094</strain>
        <plasmid evidence="7 8">unnamed1</plasmid>
    </source>
</reference>
<evidence type="ECO:0000256" key="2">
    <source>
        <dbReference type="ARBA" id="ARBA00023002"/>
    </source>
</evidence>
<dbReference type="SUPFAM" id="SSF53720">
    <property type="entry name" value="ALDH-like"/>
    <property type="match status" value="1"/>
</dbReference>
<protein>
    <submittedName>
        <fullName evidence="7">2-hydroxymuconic semialdehyde dehydrogenase</fullName>
        <ecNumber evidence="7">1.2.1.85</ecNumber>
    </submittedName>
</protein>
<sequence>MSKTQYRNFVGGQFVATDRCFDDINPSTGQAYAQVHEASAELVDQAADAAHKALKGEWGNSRPEQRAALLDRIADGIDRRFDEFLAAEVNDTGKPAALASSLDVPRGAANFRAFASMIRTAGGEVFETPTPDGSIALNYTMRRPLGTVGIISPWNLPLLLFSWKVAPALACGNVVIAKPSEETPGTATLLAEVIAEAGAPDGVFNLVHGFGPGSAGEAIVKSSKVNGITFTGESGTGATIMRQAAEGVRPVSFELGGKNAALVFADCDFEETVAGVARSTFLNTGQVCLCTERVYVQRPIYEKFVAALAEAARKLRIGDPWAQGTDMGPLISKGHRQKVLDYMALAKQEGAEVVTGGGIPAVAEELGGWFIEPTVWTGLAQNSRCMQEEVFGPVCNVFPFDTEEEAVALANDSKYGLACAIWTSNLKRGHRLAAQIEVGLVWLNTWFLRDLRTPFGGAKLSGLGREGGHHSLDFYSELKNVCVKL</sequence>
<accession>A0ABY7U0T7</accession>
<dbReference type="EMBL" id="CP117418">
    <property type="protein sequence ID" value="WCT79143.1"/>
    <property type="molecule type" value="Genomic_DNA"/>
</dbReference>
<dbReference type="InterPro" id="IPR029510">
    <property type="entry name" value="Ald_DH_CS_GLU"/>
</dbReference>